<feature type="chain" id="PRO_5001569662" description="DUF538 domain-containing protein" evidence="1">
    <location>
        <begin position="23"/>
        <end position="170"/>
    </location>
</feature>
<sequence>MSLTRQSFRFLFLLLSLLFVLSESTLSSSSSSNSIQNLLQSQGLPGGLFPHDVKSFALHPDGLLEVLLDRPCLAKFDTGVYFDSVVRANLTYGKLMGMEGLSQKELFLWLPVKDIIVDDPSSGVIMFDIGVAHKQLSLSLFEDPPVCRPTDLEVLQPNIGRKKIGFEALR</sequence>
<dbReference type="EMBL" id="KK198756">
    <property type="protein sequence ID" value="KCW76491.1"/>
    <property type="molecule type" value="Genomic_DNA"/>
</dbReference>
<dbReference type="InterPro" id="IPR007493">
    <property type="entry name" value="DUF538"/>
</dbReference>
<dbReference type="SUPFAM" id="SSF141562">
    <property type="entry name" value="At5g01610-like"/>
    <property type="match status" value="1"/>
</dbReference>
<dbReference type="AlphaFoldDB" id="A0A059CEC6"/>
<dbReference type="OrthoDB" id="766568at2759"/>
<proteinExistence type="predicted"/>
<evidence type="ECO:0008006" key="3">
    <source>
        <dbReference type="Google" id="ProtNLM"/>
    </source>
</evidence>
<organism evidence="2">
    <name type="scientific">Eucalyptus grandis</name>
    <name type="common">Flooded gum</name>
    <dbReference type="NCBI Taxonomy" id="71139"/>
    <lineage>
        <taxon>Eukaryota</taxon>
        <taxon>Viridiplantae</taxon>
        <taxon>Streptophyta</taxon>
        <taxon>Embryophyta</taxon>
        <taxon>Tracheophyta</taxon>
        <taxon>Spermatophyta</taxon>
        <taxon>Magnoliopsida</taxon>
        <taxon>eudicotyledons</taxon>
        <taxon>Gunneridae</taxon>
        <taxon>Pentapetalae</taxon>
        <taxon>rosids</taxon>
        <taxon>malvids</taxon>
        <taxon>Myrtales</taxon>
        <taxon>Myrtaceae</taxon>
        <taxon>Myrtoideae</taxon>
        <taxon>Eucalypteae</taxon>
        <taxon>Eucalyptus</taxon>
    </lineage>
</organism>
<dbReference type="PANTHER" id="PTHR31676:SF28">
    <property type="entry name" value="TRANSMEMBRANE PROTEIN"/>
    <property type="match status" value="1"/>
</dbReference>
<dbReference type="Gene3D" id="2.30.240.10">
    <property type="entry name" value="At5g01610-like"/>
    <property type="match status" value="1"/>
</dbReference>
<dbReference type="Gramene" id="KCW76491">
    <property type="protein sequence ID" value="KCW76491"/>
    <property type="gene ID" value="EUGRSUZ_D00880"/>
</dbReference>
<gene>
    <name evidence="2" type="ORF">EUGRSUZ_D00880</name>
</gene>
<dbReference type="FunFam" id="2.30.240.10:FF:000002">
    <property type="entry name" value="Uncharacterized protein At3g07460"/>
    <property type="match status" value="1"/>
</dbReference>
<dbReference type="PANTHER" id="PTHR31676">
    <property type="entry name" value="T31J12.3 PROTEIN-RELATED"/>
    <property type="match status" value="1"/>
</dbReference>
<dbReference type="STRING" id="71139.A0A059CEC6"/>
<dbReference type="OMA" id="CKPEGGL"/>
<accession>A0A059CEC6</accession>
<dbReference type="InterPro" id="IPR036758">
    <property type="entry name" value="At5g01610-like"/>
</dbReference>
<keyword evidence="1" id="KW-0732">Signal</keyword>
<evidence type="ECO:0000313" key="2">
    <source>
        <dbReference type="EMBL" id="KCW76491.1"/>
    </source>
</evidence>
<reference evidence="2" key="1">
    <citation type="submission" date="2013-07" db="EMBL/GenBank/DDBJ databases">
        <title>The genome of Eucalyptus grandis.</title>
        <authorList>
            <person name="Schmutz J."/>
            <person name="Hayes R."/>
            <person name="Myburg A."/>
            <person name="Tuskan G."/>
            <person name="Grattapaglia D."/>
            <person name="Rokhsar D.S."/>
        </authorList>
    </citation>
    <scope>NUCLEOTIDE SEQUENCE</scope>
    <source>
        <tissue evidence="2">Leaf extractions</tissue>
    </source>
</reference>
<dbReference type="InParanoid" id="A0A059CEC6"/>
<dbReference type="eggNOG" id="ENOG502S01V">
    <property type="taxonomic scope" value="Eukaryota"/>
</dbReference>
<protein>
    <recommendedName>
        <fullName evidence="3">DUF538 domain-containing protein</fullName>
    </recommendedName>
</protein>
<dbReference type="Pfam" id="PF04398">
    <property type="entry name" value="DUF538"/>
    <property type="match status" value="1"/>
</dbReference>
<name>A0A059CEC6_EUCGR</name>
<evidence type="ECO:0000256" key="1">
    <source>
        <dbReference type="SAM" id="SignalP"/>
    </source>
</evidence>
<dbReference type="KEGG" id="egr:104441159"/>
<feature type="signal peptide" evidence="1">
    <location>
        <begin position="1"/>
        <end position="22"/>
    </location>
</feature>